<dbReference type="EMBL" id="BRYA01000375">
    <property type="protein sequence ID" value="GMI48101.1"/>
    <property type="molecule type" value="Genomic_DNA"/>
</dbReference>
<feature type="domain" description="Protein kinase" evidence="3">
    <location>
        <begin position="383"/>
        <end position="671"/>
    </location>
</feature>
<feature type="transmembrane region" description="Helical" evidence="2">
    <location>
        <begin position="97"/>
        <end position="115"/>
    </location>
</feature>
<feature type="transmembrane region" description="Helical" evidence="2">
    <location>
        <begin position="180"/>
        <end position="202"/>
    </location>
</feature>
<dbReference type="InterPro" id="IPR000719">
    <property type="entry name" value="Prot_kinase_dom"/>
</dbReference>
<evidence type="ECO:0000313" key="4">
    <source>
        <dbReference type="EMBL" id="GMI48101.1"/>
    </source>
</evidence>
<comment type="caution">
    <text evidence="4">The sequence shown here is derived from an EMBL/GenBank/DDBJ whole genome shotgun (WGS) entry which is preliminary data.</text>
</comment>
<evidence type="ECO:0000313" key="5">
    <source>
        <dbReference type="Proteomes" id="UP001165065"/>
    </source>
</evidence>
<feature type="transmembrane region" description="Helical" evidence="2">
    <location>
        <begin position="296"/>
        <end position="314"/>
    </location>
</feature>
<accession>A0A9W7LFK9</accession>
<evidence type="ECO:0000256" key="1">
    <source>
        <dbReference type="SAM" id="MobiDB-lite"/>
    </source>
</evidence>
<feature type="transmembrane region" description="Helical" evidence="2">
    <location>
        <begin position="72"/>
        <end position="91"/>
    </location>
</feature>
<dbReference type="InterPro" id="IPR008271">
    <property type="entry name" value="Ser/Thr_kinase_AS"/>
</dbReference>
<dbReference type="InterPro" id="IPR051681">
    <property type="entry name" value="Ser/Thr_Kinases-Pseudokinases"/>
</dbReference>
<dbReference type="Pfam" id="PF00069">
    <property type="entry name" value="Pkinase"/>
    <property type="match status" value="1"/>
</dbReference>
<keyword evidence="2" id="KW-0472">Membrane</keyword>
<keyword evidence="2" id="KW-0812">Transmembrane</keyword>
<dbReference type="PROSITE" id="PS50011">
    <property type="entry name" value="PROTEIN_KINASE_DOM"/>
    <property type="match status" value="1"/>
</dbReference>
<dbReference type="PROSITE" id="PS00108">
    <property type="entry name" value="PROTEIN_KINASE_ST"/>
    <property type="match status" value="1"/>
</dbReference>
<dbReference type="InterPro" id="IPR011009">
    <property type="entry name" value="Kinase-like_dom_sf"/>
</dbReference>
<reference evidence="5" key="1">
    <citation type="journal article" date="2023" name="Commun. Biol.">
        <title>Genome analysis of Parmales, the sister group of diatoms, reveals the evolutionary specialization of diatoms from phago-mixotrophs to photoautotrophs.</title>
        <authorList>
            <person name="Ban H."/>
            <person name="Sato S."/>
            <person name="Yoshikawa S."/>
            <person name="Yamada K."/>
            <person name="Nakamura Y."/>
            <person name="Ichinomiya M."/>
            <person name="Sato N."/>
            <person name="Blanc-Mathieu R."/>
            <person name="Endo H."/>
            <person name="Kuwata A."/>
            <person name="Ogata H."/>
        </authorList>
    </citation>
    <scope>NUCLEOTIDE SEQUENCE [LARGE SCALE GENOMIC DNA]</scope>
</reference>
<feature type="compositionally biased region" description="Basic and acidic residues" evidence="1">
    <location>
        <begin position="719"/>
        <end position="744"/>
    </location>
</feature>
<organism evidence="4 5">
    <name type="scientific">Triparma columacea</name>
    <dbReference type="NCBI Taxonomy" id="722753"/>
    <lineage>
        <taxon>Eukaryota</taxon>
        <taxon>Sar</taxon>
        <taxon>Stramenopiles</taxon>
        <taxon>Ochrophyta</taxon>
        <taxon>Bolidophyceae</taxon>
        <taxon>Parmales</taxon>
        <taxon>Triparmaceae</taxon>
        <taxon>Triparma</taxon>
    </lineage>
</organism>
<dbReference type="Proteomes" id="UP001165065">
    <property type="component" value="Unassembled WGS sequence"/>
</dbReference>
<dbReference type="OrthoDB" id="193416at2759"/>
<dbReference type="SMART" id="SM00220">
    <property type="entry name" value="S_TKc"/>
    <property type="match status" value="1"/>
</dbReference>
<sequence length="772" mass="89365">MALRGTKEISYKSVVDLSVAEKSKEAHEFTMWLVRQSKREFKPPWEGFDNHFEDQKIEDCYQKFRWNLGSDMLKFGMFVLNAIYILFLVQLKKGHDFAYYIICCNLPCLWTYYLAMTHDNKFKIDEIRYRQWAIMISSLVSLFSMATFSTAVSSLNVPIISVLILTGIHMSLSATYKQKVILFSVVILNVCITTLGVGAMGYDTTDYSYVYSYGKCQKGMDCLIEDFQPEEMSIVCDPHDKGRKVKGWEWTNATEQGRHRHLLNITRSDLKPEWIDWFGNLDPSCEFVQKQTLWPFKQIFFLLCFWGCMMVIIYNQNKSEREAFYHVYAANMERFQVKRALKKALKQVQFTASQFSLIEDTVLRKKLGPEDPMFDLHINTSDLVLGKVLGKGAQGVVIKGSYKSMKVAVKTLIAITQRDLESFRQEIILTKSLKHPNIIKLIGISVSRELLGAVLEFADYGTMEDCIEDRRKEKGKKPYRWHEQKYIWMEGLSCGLAYLHKAKFFDDEIKKWEICVVHRDMKPANILVTDTWAPKISDFGCSRFKKEDISMTQVGTPIFAAPEVILGDKYDEKCDIYSFAVIVLGLIFNRGSLDHLFTSTVSKMGESRGVNNIMRLVSEGMRPNLPDPEDKEKCPECIRELIQQCWLQDPAKRPSASELAKIVTHIVHPQLLPERIKNPEKYDANAAFAEAKEVRAAVRRRSQVVLTGLNPNPAVVKAMAEKKEENKEEEEKKEAKKEEDKTQEEKEEEMIEKLYQEKKAKEEKKKKLWQIH</sequence>
<evidence type="ECO:0000256" key="2">
    <source>
        <dbReference type="SAM" id="Phobius"/>
    </source>
</evidence>
<gene>
    <name evidence="4" type="ORF">TrCOL_g895</name>
</gene>
<protein>
    <recommendedName>
        <fullName evidence="3">Protein kinase domain-containing protein</fullName>
    </recommendedName>
</protein>
<evidence type="ECO:0000259" key="3">
    <source>
        <dbReference type="PROSITE" id="PS50011"/>
    </source>
</evidence>
<keyword evidence="5" id="KW-1185">Reference proteome</keyword>
<dbReference type="PANTHER" id="PTHR44329">
    <property type="entry name" value="SERINE/THREONINE-PROTEIN KINASE TNNI3K-RELATED"/>
    <property type="match status" value="1"/>
</dbReference>
<dbReference type="AlphaFoldDB" id="A0A9W7LFK9"/>
<name>A0A9W7LFK9_9STRA</name>
<dbReference type="GO" id="GO:0004674">
    <property type="term" value="F:protein serine/threonine kinase activity"/>
    <property type="evidence" value="ECO:0007669"/>
    <property type="project" value="TreeGrafter"/>
</dbReference>
<dbReference type="SUPFAM" id="SSF56112">
    <property type="entry name" value="Protein kinase-like (PK-like)"/>
    <property type="match status" value="1"/>
</dbReference>
<feature type="region of interest" description="Disordered" evidence="1">
    <location>
        <begin position="718"/>
        <end position="749"/>
    </location>
</feature>
<dbReference type="GO" id="GO:0005524">
    <property type="term" value="F:ATP binding"/>
    <property type="evidence" value="ECO:0007669"/>
    <property type="project" value="InterPro"/>
</dbReference>
<keyword evidence="2" id="KW-1133">Transmembrane helix</keyword>
<dbReference type="Gene3D" id="1.10.510.10">
    <property type="entry name" value="Transferase(Phosphotransferase) domain 1"/>
    <property type="match status" value="1"/>
</dbReference>
<proteinExistence type="predicted"/>